<accession>A0A9W8ZUQ8</accession>
<proteinExistence type="predicted"/>
<dbReference type="Proteomes" id="UP001150238">
    <property type="component" value="Unassembled WGS sequence"/>
</dbReference>
<evidence type="ECO:0000313" key="4">
    <source>
        <dbReference type="Proteomes" id="UP001150238"/>
    </source>
</evidence>
<feature type="domain" description="Integrase core" evidence="2">
    <location>
        <begin position="65"/>
        <end position="149"/>
    </location>
</feature>
<dbReference type="PANTHER" id="PTHR46791:SF5">
    <property type="entry name" value="CLR5 DOMAIN-CONTAINING PROTEIN-RELATED"/>
    <property type="match status" value="1"/>
</dbReference>
<evidence type="ECO:0000256" key="1">
    <source>
        <dbReference type="SAM" id="MobiDB-lite"/>
    </source>
</evidence>
<evidence type="ECO:0000313" key="3">
    <source>
        <dbReference type="EMBL" id="KAJ4466698.1"/>
    </source>
</evidence>
<dbReference type="PANTHER" id="PTHR46791">
    <property type="entry name" value="EXPRESSED PROTEIN"/>
    <property type="match status" value="1"/>
</dbReference>
<organism evidence="3 4">
    <name type="scientific">Lentinula lateritia</name>
    <dbReference type="NCBI Taxonomy" id="40482"/>
    <lineage>
        <taxon>Eukaryota</taxon>
        <taxon>Fungi</taxon>
        <taxon>Dikarya</taxon>
        <taxon>Basidiomycota</taxon>
        <taxon>Agaricomycotina</taxon>
        <taxon>Agaricomycetes</taxon>
        <taxon>Agaricomycetidae</taxon>
        <taxon>Agaricales</taxon>
        <taxon>Marasmiineae</taxon>
        <taxon>Omphalotaceae</taxon>
        <taxon>Lentinula</taxon>
    </lineage>
</organism>
<feature type="region of interest" description="Disordered" evidence="1">
    <location>
        <begin position="164"/>
        <end position="193"/>
    </location>
</feature>
<reference evidence="3" key="1">
    <citation type="submission" date="2022-08" db="EMBL/GenBank/DDBJ databases">
        <authorList>
            <consortium name="DOE Joint Genome Institute"/>
            <person name="Min B."/>
            <person name="Riley R."/>
            <person name="Sierra-Patev S."/>
            <person name="Naranjo-Ortiz M."/>
            <person name="Looney B."/>
            <person name="Konkel Z."/>
            <person name="Slot J.C."/>
            <person name="Sakamoto Y."/>
            <person name="Steenwyk J.L."/>
            <person name="Rokas A."/>
            <person name="Carro J."/>
            <person name="Camarero S."/>
            <person name="Ferreira P."/>
            <person name="Molpeceres G."/>
            <person name="Ruiz-Duenas F.J."/>
            <person name="Serrano A."/>
            <person name="Henrissat B."/>
            <person name="Drula E."/>
            <person name="Hughes K.W."/>
            <person name="Mata J.L."/>
            <person name="Ishikawa N.K."/>
            <person name="Vargas-Isla R."/>
            <person name="Ushijima S."/>
            <person name="Smith C.A."/>
            <person name="Ahrendt S."/>
            <person name="Andreopoulos W."/>
            <person name="He G."/>
            <person name="Labutti K."/>
            <person name="Lipzen A."/>
            <person name="Ng V."/>
            <person name="Sandor L."/>
            <person name="Barry K."/>
            <person name="Martinez A.T."/>
            <person name="Xiao Y."/>
            <person name="Gibbons J.G."/>
            <person name="Terashima K."/>
            <person name="Hibbett D.S."/>
            <person name="Grigoriev I.V."/>
        </authorList>
    </citation>
    <scope>NUCLEOTIDE SEQUENCE</scope>
    <source>
        <strain evidence="3">Sp2 HRB7682 ss15</strain>
    </source>
</reference>
<dbReference type="EMBL" id="JANVFS010000044">
    <property type="protein sequence ID" value="KAJ4466698.1"/>
    <property type="molecule type" value="Genomic_DNA"/>
</dbReference>
<reference evidence="3" key="2">
    <citation type="journal article" date="2023" name="Proc. Natl. Acad. Sci. U.S.A.">
        <title>A global phylogenomic analysis of the shiitake genus Lentinula.</title>
        <authorList>
            <person name="Sierra-Patev S."/>
            <person name="Min B."/>
            <person name="Naranjo-Ortiz M."/>
            <person name="Looney B."/>
            <person name="Konkel Z."/>
            <person name="Slot J.C."/>
            <person name="Sakamoto Y."/>
            <person name="Steenwyk J.L."/>
            <person name="Rokas A."/>
            <person name="Carro J."/>
            <person name="Camarero S."/>
            <person name="Ferreira P."/>
            <person name="Molpeceres G."/>
            <person name="Ruiz-Duenas F.J."/>
            <person name="Serrano A."/>
            <person name="Henrissat B."/>
            <person name="Drula E."/>
            <person name="Hughes K.W."/>
            <person name="Mata J.L."/>
            <person name="Ishikawa N.K."/>
            <person name="Vargas-Isla R."/>
            <person name="Ushijima S."/>
            <person name="Smith C.A."/>
            <person name="Donoghue J."/>
            <person name="Ahrendt S."/>
            <person name="Andreopoulos W."/>
            <person name="He G."/>
            <person name="LaButti K."/>
            <person name="Lipzen A."/>
            <person name="Ng V."/>
            <person name="Riley R."/>
            <person name="Sandor L."/>
            <person name="Barry K."/>
            <person name="Martinez A.T."/>
            <person name="Xiao Y."/>
            <person name="Gibbons J.G."/>
            <person name="Terashima K."/>
            <person name="Grigoriev I.V."/>
            <person name="Hibbett D."/>
        </authorList>
    </citation>
    <scope>NUCLEOTIDE SEQUENCE</scope>
    <source>
        <strain evidence="3">Sp2 HRB7682 ss15</strain>
    </source>
</reference>
<name>A0A9W8ZUQ8_9AGAR</name>
<dbReference type="AlphaFoldDB" id="A0A9W8ZUQ8"/>
<sequence length="246" mass="28702">MSSTSQDSAHHFFAEAHHLTSEAKFTITALPNAEIRAVEALVHKLYAVRRILSDLDDPYSDPVELQSSHNVRIERLWRDVRKDSLEAYRKIFEYLEQNNLLDMSNSVQRLCLFVVFQPRIQESLNHTADAWNHHRLRTEGHKSPLAIYELSREYAKTRGYWTGDPGDDIHTAQHPSYGFEQEETPGDYQVPEEDSDNIRVNEDGDVTFVREAFEHMDFDFRRDDGNWGIEVYCEAVQRLKVFVESL</sequence>
<dbReference type="Pfam" id="PF24764">
    <property type="entry name" value="rva_4"/>
    <property type="match status" value="1"/>
</dbReference>
<protein>
    <recommendedName>
        <fullName evidence="2">Integrase core domain-containing protein</fullName>
    </recommendedName>
</protein>
<comment type="caution">
    <text evidence="3">The sequence shown here is derived from an EMBL/GenBank/DDBJ whole genome shotgun (WGS) entry which is preliminary data.</text>
</comment>
<evidence type="ECO:0000259" key="2">
    <source>
        <dbReference type="Pfam" id="PF24764"/>
    </source>
</evidence>
<dbReference type="InterPro" id="IPR058913">
    <property type="entry name" value="Integrase_dom_put"/>
</dbReference>
<gene>
    <name evidence="3" type="ORF">C8J55DRAFT_439646</name>
</gene>
<feature type="compositionally biased region" description="Acidic residues" evidence="1">
    <location>
        <begin position="180"/>
        <end position="193"/>
    </location>
</feature>